<dbReference type="PANTHER" id="PTHR31286">
    <property type="entry name" value="GLYCINE-RICH CELL WALL STRUCTURAL PROTEIN 1.8-LIKE"/>
    <property type="match status" value="1"/>
</dbReference>
<dbReference type="InterPro" id="IPR040256">
    <property type="entry name" value="At4g02000-like"/>
</dbReference>
<dbReference type="OrthoDB" id="1304801at2759"/>
<gene>
    <name evidence="1" type="ORF">CCAM_LOCUS40039</name>
</gene>
<reference evidence="1 2" key="1">
    <citation type="submission" date="2018-04" db="EMBL/GenBank/DDBJ databases">
        <authorList>
            <person name="Vogel A."/>
        </authorList>
    </citation>
    <scope>NUCLEOTIDE SEQUENCE [LARGE SCALE GENOMIC DNA]</scope>
</reference>
<keyword evidence="2" id="KW-1185">Reference proteome</keyword>
<protein>
    <submittedName>
        <fullName evidence="1">Uncharacterized protein</fullName>
    </submittedName>
</protein>
<accession>A0A484NBK7</accession>
<proteinExistence type="predicted"/>
<dbReference type="PANTHER" id="PTHR31286:SF168">
    <property type="entry name" value="DUF4283 DOMAIN-CONTAINING PROTEIN"/>
    <property type="match status" value="1"/>
</dbReference>
<name>A0A484NBK7_9ASTE</name>
<dbReference type="AlphaFoldDB" id="A0A484NBK7"/>
<dbReference type="Proteomes" id="UP000595140">
    <property type="component" value="Unassembled WGS sequence"/>
</dbReference>
<evidence type="ECO:0000313" key="2">
    <source>
        <dbReference type="Proteomes" id="UP000595140"/>
    </source>
</evidence>
<evidence type="ECO:0000313" key="1">
    <source>
        <dbReference type="EMBL" id="VFQ98263.1"/>
    </source>
</evidence>
<sequence length="301" mass="33861">MSPPSIEVVPDLAPQVDTTTVQNTPQVLDKMPKPEKAAVKPVTFADLFKGNRDPYQGMVLKHYDVGEGYLHIPDSVIKPIEELWGFCLVGCFTGRFPSLKAVDAIVKSWNRDKAYGKEFRLKIPSHGFMFDFAEFTTLPVWVQLHNVPMQLWSEEGIGMLASKVGKPLRTDLVTKQHSKGGFCRVLIEVDFSKQPVTQFEVFSMGKSYTQTVEFKEDPKYCYHCKTWNHGPFHCRALEMKGKQDLAELEAKQTEGMAKPKEHNGPPGNAVSREWVPTGKINTEPKGGFVVFRCPSGNQIPM</sequence>
<dbReference type="EMBL" id="OOIL02006573">
    <property type="protein sequence ID" value="VFQ98263.1"/>
    <property type="molecule type" value="Genomic_DNA"/>
</dbReference>
<organism evidence="1 2">
    <name type="scientific">Cuscuta campestris</name>
    <dbReference type="NCBI Taxonomy" id="132261"/>
    <lineage>
        <taxon>Eukaryota</taxon>
        <taxon>Viridiplantae</taxon>
        <taxon>Streptophyta</taxon>
        <taxon>Embryophyta</taxon>
        <taxon>Tracheophyta</taxon>
        <taxon>Spermatophyta</taxon>
        <taxon>Magnoliopsida</taxon>
        <taxon>eudicotyledons</taxon>
        <taxon>Gunneridae</taxon>
        <taxon>Pentapetalae</taxon>
        <taxon>asterids</taxon>
        <taxon>lamiids</taxon>
        <taxon>Solanales</taxon>
        <taxon>Convolvulaceae</taxon>
        <taxon>Cuscuteae</taxon>
        <taxon>Cuscuta</taxon>
        <taxon>Cuscuta subgen. Grammica</taxon>
        <taxon>Cuscuta sect. Cleistogrammica</taxon>
    </lineage>
</organism>